<dbReference type="GO" id="GO:0000976">
    <property type="term" value="F:transcription cis-regulatory region binding"/>
    <property type="evidence" value="ECO:0007669"/>
    <property type="project" value="TreeGrafter"/>
</dbReference>
<keyword evidence="7" id="KW-1185">Reference proteome</keyword>
<name>A0A1Y3AZT9_EURMA</name>
<dbReference type="SUPFAM" id="SSF54160">
    <property type="entry name" value="Chromo domain-like"/>
    <property type="match status" value="1"/>
</dbReference>
<evidence type="ECO:0000313" key="7">
    <source>
        <dbReference type="Proteomes" id="UP000194236"/>
    </source>
</evidence>
<dbReference type="PANTHER" id="PTHR13964">
    <property type="entry name" value="RBP-RELATED"/>
    <property type="match status" value="1"/>
</dbReference>
<dbReference type="PANTHER" id="PTHR13964:SF27">
    <property type="entry name" value="HAT-TRICK, ISOFORM D"/>
    <property type="match status" value="1"/>
</dbReference>
<evidence type="ECO:0000259" key="5">
    <source>
        <dbReference type="PROSITE" id="PS51011"/>
    </source>
</evidence>
<comment type="caution">
    <text evidence="6">The sequence shown here is derived from an EMBL/GenBank/DDBJ whole genome shotgun (WGS) entry which is preliminary data.</text>
</comment>
<evidence type="ECO:0000256" key="1">
    <source>
        <dbReference type="ARBA" id="ARBA00023015"/>
    </source>
</evidence>
<keyword evidence="3" id="KW-0539">Nucleus</keyword>
<feature type="domain" description="ARID" evidence="5">
    <location>
        <begin position="1"/>
        <end position="55"/>
    </location>
</feature>
<keyword evidence="1" id="KW-0805">Transcription regulation</keyword>
<organism evidence="6 7">
    <name type="scientific">Euroglyphus maynei</name>
    <name type="common">Mayne's house dust mite</name>
    <dbReference type="NCBI Taxonomy" id="6958"/>
    <lineage>
        <taxon>Eukaryota</taxon>
        <taxon>Metazoa</taxon>
        <taxon>Ecdysozoa</taxon>
        <taxon>Arthropoda</taxon>
        <taxon>Chelicerata</taxon>
        <taxon>Arachnida</taxon>
        <taxon>Acari</taxon>
        <taxon>Acariformes</taxon>
        <taxon>Sarcoptiformes</taxon>
        <taxon>Astigmata</taxon>
        <taxon>Psoroptidia</taxon>
        <taxon>Analgoidea</taxon>
        <taxon>Pyroglyphidae</taxon>
        <taxon>Pyroglyphinae</taxon>
        <taxon>Euroglyphus</taxon>
    </lineage>
</organism>
<dbReference type="EMBL" id="MUJZ01052938">
    <property type="protein sequence ID" value="OTF73143.1"/>
    <property type="molecule type" value="Genomic_DNA"/>
</dbReference>
<evidence type="ECO:0000256" key="4">
    <source>
        <dbReference type="SAM" id="MobiDB-lite"/>
    </source>
</evidence>
<evidence type="ECO:0000256" key="2">
    <source>
        <dbReference type="ARBA" id="ARBA00023163"/>
    </source>
</evidence>
<dbReference type="InterPro" id="IPR051232">
    <property type="entry name" value="ARID/SWI1_ChromRemod"/>
</dbReference>
<dbReference type="CDD" id="cd16100">
    <property type="entry name" value="ARID"/>
    <property type="match status" value="1"/>
</dbReference>
<dbReference type="Pfam" id="PF01388">
    <property type="entry name" value="ARID"/>
    <property type="match status" value="1"/>
</dbReference>
<dbReference type="OrthoDB" id="10068428at2759"/>
<dbReference type="AlphaFoldDB" id="A0A1Y3AZT9"/>
<dbReference type="GO" id="GO:0005634">
    <property type="term" value="C:nucleus"/>
    <property type="evidence" value="ECO:0007669"/>
    <property type="project" value="TreeGrafter"/>
</dbReference>
<feature type="non-terminal residue" evidence="6">
    <location>
        <position position="211"/>
    </location>
</feature>
<dbReference type="Gene3D" id="2.30.30.140">
    <property type="match status" value="1"/>
</dbReference>
<feature type="compositionally biased region" description="Polar residues" evidence="4">
    <location>
        <begin position="179"/>
        <end position="188"/>
    </location>
</feature>
<accession>A0A1Y3AZT9</accession>
<proteinExistence type="predicted"/>
<dbReference type="GO" id="GO:0006357">
    <property type="term" value="P:regulation of transcription by RNA polymerase II"/>
    <property type="evidence" value="ECO:0007669"/>
    <property type="project" value="TreeGrafter"/>
</dbReference>
<feature type="compositionally biased region" description="Polar residues" evidence="4">
    <location>
        <begin position="199"/>
        <end position="211"/>
    </location>
</feature>
<gene>
    <name evidence="6" type="ORF">BLA29_004500</name>
</gene>
<dbReference type="InterPro" id="IPR016197">
    <property type="entry name" value="Chromo-like_dom_sf"/>
</dbReference>
<dbReference type="PROSITE" id="PS51011">
    <property type="entry name" value="ARID"/>
    <property type="match status" value="1"/>
</dbReference>
<dbReference type="Gene3D" id="1.10.150.60">
    <property type="entry name" value="ARID DNA-binding domain"/>
    <property type="match status" value="1"/>
</dbReference>
<sequence>MGGLNRVNNRNRWKHVINKLGLGDQPHTQSEREAAITKLKSIYKNYLHPFHELHRKLGPAPVLIDTVRTTNARPSRGEHGDKKLLMPYEEFMRKNGRPDTKNIKINDCLEVLYGKGREMEIFRAKVLKIEQKFSHPIFYVHYHGWSTRYDEWINALKITKILQGECPPKRARNKRNSKTVDSTLINKRSTSDTEDLPARTSTPGQQRKSWT</sequence>
<dbReference type="Proteomes" id="UP000194236">
    <property type="component" value="Unassembled WGS sequence"/>
</dbReference>
<dbReference type="InterPro" id="IPR025995">
    <property type="entry name" value="Tudor-knot"/>
</dbReference>
<keyword evidence="2" id="KW-0804">Transcription</keyword>
<dbReference type="GO" id="GO:0005694">
    <property type="term" value="C:chromosome"/>
    <property type="evidence" value="ECO:0007669"/>
    <property type="project" value="UniProtKB-ARBA"/>
</dbReference>
<dbReference type="InterPro" id="IPR036431">
    <property type="entry name" value="ARID_dom_sf"/>
</dbReference>
<protein>
    <submittedName>
        <fullName evidence="6">Chromodomain protein</fullName>
    </submittedName>
</protein>
<evidence type="ECO:0000313" key="6">
    <source>
        <dbReference type="EMBL" id="OTF73143.1"/>
    </source>
</evidence>
<dbReference type="Pfam" id="PF11717">
    <property type="entry name" value="Tudor-knot"/>
    <property type="match status" value="1"/>
</dbReference>
<feature type="region of interest" description="Disordered" evidence="4">
    <location>
        <begin position="168"/>
        <end position="211"/>
    </location>
</feature>
<reference evidence="6 7" key="1">
    <citation type="submission" date="2017-03" db="EMBL/GenBank/DDBJ databases">
        <title>Genome Survey of Euroglyphus maynei.</title>
        <authorList>
            <person name="Arlian L.G."/>
            <person name="Morgan M.S."/>
            <person name="Rider S.D."/>
        </authorList>
    </citation>
    <scope>NUCLEOTIDE SEQUENCE [LARGE SCALE GENOMIC DNA]</scope>
    <source>
        <strain evidence="6">Arlian Lab</strain>
        <tissue evidence="6">Whole body</tissue>
    </source>
</reference>
<dbReference type="InterPro" id="IPR001606">
    <property type="entry name" value="ARID_dom"/>
</dbReference>
<evidence type="ECO:0000256" key="3">
    <source>
        <dbReference type="ARBA" id="ARBA00023242"/>
    </source>
</evidence>
<dbReference type="SUPFAM" id="SSF46774">
    <property type="entry name" value="ARID-like"/>
    <property type="match status" value="1"/>
</dbReference>